<dbReference type="Proteomes" id="UP000682308">
    <property type="component" value="Unassembled WGS sequence"/>
</dbReference>
<keyword evidence="3" id="KW-1185">Reference proteome</keyword>
<dbReference type="AlphaFoldDB" id="A0A941J247"/>
<feature type="region of interest" description="Disordered" evidence="1">
    <location>
        <begin position="70"/>
        <end position="96"/>
    </location>
</feature>
<feature type="region of interest" description="Disordered" evidence="1">
    <location>
        <begin position="1"/>
        <end position="23"/>
    </location>
</feature>
<reference evidence="2 3" key="1">
    <citation type="submission" date="2021-04" db="EMBL/GenBank/DDBJ databases">
        <title>Characterization of the biosynthetic gene cluster of new lipopeptides with antitumor activity in the genome of the marine Streptomyces PHM034.</title>
        <authorList>
            <person name="Ceniceros A."/>
            <person name="Canedo L."/>
            <person name="Mendez C."/>
            <person name="Olano C."/>
            <person name="Schleissner C."/>
            <person name="Cuevas C."/>
            <person name="De La Calle F."/>
            <person name="Salas J.A."/>
        </authorList>
    </citation>
    <scope>NUCLEOTIDE SEQUENCE [LARGE SCALE GENOMIC DNA]</scope>
    <source>
        <strain evidence="2 3">PHM034</strain>
    </source>
</reference>
<feature type="compositionally biased region" description="Low complexity" evidence="1">
    <location>
        <begin position="85"/>
        <end position="94"/>
    </location>
</feature>
<dbReference type="EMBL" id="JAGTPG010000001">
    <property type="protein sequence ID" value="MBR8639570.1"/>
    <property type="molecule type" value="Genomic_DNA"/>
</dbReference>
<organism evidence="2 3">
    <name type="scientific">Streptomyces tuirus</name>
    <dbReference type="NCBI Taxonomy" id="68278"/>
    <lineage>
        <taxon>Bacteria</taxon>
        <taxon>Bacillati</taxon>
        <taxon>Actinomycetota</taxon>
        <taxon>Actinomycetes</taxon>
        <taxon>Kitasatosporales</taxon>
        <taxon>Streptomycetaceae</taxon>
        <taxon>Streptomyces</taxon>
    </lineage>
</organism>
<evidence type="ECO:0000313" key="2">
    <source>
        <dbReference type="EMBL" id="MBR8639570.1"/>
    </source>
</evidence>
<name>A0A941J247_9ACTN</name>
<dbReference type="Gene3D" id="1.25.40.10">
    <property type="entry name" value="Tetratricopeptide repeat domain"/>
    <property type="match status" value="1"/>
</dbReference>
<protein>
    <recommendedName>
        <fullName evidence="4">Tetratricopeptide repeat protein</fullName>
    </recommendedName>
</protein>
<dbReference type="InterPro" id="IPR011990">
    <property type="entry name" value="TPR-like_helical_dom_sf"/>
</dbReference>
<comment type="caution">
    <text evidence="2">The sequence shown here is derived from an EMBL/GenBank/DDBJ whole genome shotgun (WGS) entry which is preliminary data.</text>
</comment>
<sequence>MLRLRCLRGSPSTPPPTPTANVLSGVGRWEEALTITEEAVGLYRRLAAGNPAAHEPNLAIALTVWASAAGPARGGADDDGGGGDLPPARLPPRGDGLDHAVQAVATLHDLAAAG</sequence>
<evidence type="ECO:0000313" key="3">
    <source>
        <dbReference type="Proteomes" id="UP000682308"/>
    </source>
</evidence>
<accession>A0A941J247</accession>
<evidence type="ECO:0000256" key="1">
    <source>
        <dbReference type="SAM" id="MobiDB-lite"/>
    </source>
</evidence>
<evidence type="ECO:0008006" key="4">
    <source>
        <dbReference type="Google" id="ProtNLM"/>
    </source>
</evidence>
<proteinExistence type="predicted"/>
<gene>
    <name evidence="2" type="ORF">KEF29_10285</name>
</gene>